<gene>
    <name evidence="1" type="ORF">DR965_10575</name>
</gene>
<dbReference type="EMBL" id="AAGBJE010000015">
    <property type="protein sequence ID" value="EBO0293638.1"/>
    <property type="molecule type" value="Genomic_DNA"/>
</dbReference>
<accession>A0A5T9KW86</accession>
<name>A0A5T9KW86_SALER</name>
<comment type="caution">
    <text evidence="1">The sequence shown here is derived from an EMBL/GenBank/DDBJ whole genome shotgun (WGS) entry which is preliminary data.</text>
</comment>
<dbReference type="AlphaFoldDB" id="A0A5T9KW86"/>
<sequence>MKELELNNPVTAHGETISVLEFNEPTGKDVRELGYPYQMNQDESIKLQAHIIAKYIVRLANVPLSTVDQMKPGDLNSAGWLVAGFFLQA</sequence>
<dbReference type="InterPro" id="IPR019289">
    <property type="entry name" value="Phage_tail_E/E"/>
</dbReference>
<reference evidence="1" key="1">
    <citation type="submission" date="2018-07" db="EMBL/GenBank/DDBJ databases">
        <authorList>
            <consortium name="GenomeTrakr network: Whole genome sequencing for foodborne pathogen traceback"/>
        </authorList>
    </citation>
    <scope>NUCLEOTIDE SEQUENCE</scope>
    <source>
        <strain evidence="1">FSIS11811259</strain>
    </source>
</reference>
<protein>
    <submittedName>
        <fullName evidence="1">Phage tail assembly protein</fullName>
    </submittedName>
</protein>
<proteinExistence type="predicted"/>
<evidence type="ECO:0000313" key="1">
    <source>
        <dbReference type="EMBL" id="EBO0293638.1"/>
    </source>
</evidence>
<organism evidence="1">
    <name type="scientific">Salmonella enterica</name>
    <name type="common">Salmonella choleraesuis</name>
    <dbReference type="NCBI Taxonomy" id="28901"/>
    <lineage>
        <taxon>Bacteria</taxon>
        <taxon>Pseudomonadati</taxon>
        <taxon>Pseudomonadota</taxon>
        <taxon>Gammaproteobacteria</taxon>
        <taxon>Enterobacterales</taxon>
        <taxon>Enterobacteriaceae</taxon>
        <taxon>Salmonella</taxon>
    </lineage>
</organism>
<dbReference type="Pfam" id="PF10109">
    <property type="entry name" value="Phage_TAC_7"/>
    <property type="match status" value="1"/>
</dbReference>